<evidence type="ECO:0000256" key="10">
    <source>
        <dbReference type="SAM" id="MobiDB-lite"/>
    </source>
</evidence>
<feature type="compositionally biased region" description="Low complexity" evidence="10">
    <location>
        <begin position="852"/>
        <end position="868"/>
    </location>
</feature>
<keyword evidence="4" id="KW-0479">Metal-binding</keyword>
<feature type="compositionally biased region" description="Low complexity" evidence="10">
    <location>
        <begin position="332"/>
        <end position="371"/>
    </location>
</feature>
<evidence type="ECO:0000256" key="9">
    <source>
        <dbReference type="ARBA" id="ARBA00023242"/>
    </source>
</evidence>
<evidence type="ECO:0000256" key="4">
    <source>
        <dbReference type="ARBA" id="ARBA00022723"/>
    </source>
</evidence>
<feature type="compositionally biased region" description="Polar residues" evidence="10">
    <location>
        <begin position="77"/>
        <end position="98"/>
    </location>
</feature>
<evidence type="ECO:0000256" key="6">
    <source>
        <dbReference type="ARBA" id="ARBA00022833"/>
    </source>
</evidence>
<comment type="caution">
    <text evidence="12">The sequence shown here is derived from an EMBL/GenBank/DDBJ whole genome shotgun (WGS) entry which is preliminary data.</text>
</comment>
<feature type="compositionally biased region" description="Basic residues" evidence="10">
    <location>
        <begin position="20"/>
        <end position="30"/>
    </location>
</feature>
<dbReference type="GO" id="GO:0003682">
    <property type="term" value="F:chromatin binding"/>
    <property type="evidence" value="ECO:0007669"/>
    <property type="project" value="TreeGrafter"/>
</dbReference>
<feature type="compositionally biased region" description="Low complexity" evidence="10">
    <location>
        <begin position="441"/>
        <end position="463"/>
    </location>
</feature>
<evidence type="ECO:0000313" key="13">
    <source>
        <dbReference type="Proteomes" id="UP000678393"/>
    </source>
</evidence>
<evidence type="ECO:0000259" key="11">
    <source>
        <dbReference type="PROSITE" id="PS51916"/>
    </source>
</evidence>
<dbReference type="Pfam" id="PF13922">
    <property type="entry name" value="PHD_3"/>
    <property type="match status" value="1"/>
</dbReference>
<organism evidence="12 13">
    <name type="scientific">Candidula unifasciata</name>
    <dbReference type="NCBI Taxonomy" id="100452"/>
    <lineage>
        <taxon>Eukaryota</taxon>
        <taxon>Metazoa</taxon>
        <taxon>Spiralia</taxon>
        <taxon>Lophotrochozoa</taxon>
        <taxon>Mollusca</taxon>
        <taxon>Gastropoda</taxon>
        <taxon>Heterobranchia</taxon>
        <taxon>Euthyneura</taxon>
        <taxon>Panpulmonata</taxon>
        <taxon>Eupulmonata</taxon>
        <taxon>Stylommatophora</taxon>
        <taxon>Helicina</taxon>
        <taxon>Helicoidea</taxon>
        <taxon>Geomitridae</taxon>
        <taxon>Candidula</taxon>
    </lineage>
</organism>
<comment type="similarity">
    <text evidence="2">Belongs to the Asx family.</text>
</comment>
<dbReference type="OrthoDB" id="9348951at2759"/>
<feature type="compositionally biased region" description="Polar residues" evidence="10">
    <location>
        <begin position="262"/>
        <end position="275"/>
    </location>
</feature>
<dbReference type="PANTHER" id="PTHR13578:SF20">
    <property type="entry name" value="POLYCOMB PROTEIN ASX"/>
    <property type="match status" value="1"/>
</dbReference>
<dbReference type="InterPro" id="IPR026905">
    <property type="entry name" value="ASX-like_PHD"/>
</dbReference>
<feature type="domain" description="DEUBAD" evidence="11">
    <location>
        <begin position="142"/>
        <end position="253"/>
    </location>
</feature>
<accession>A0A8S3ZZ62</accession>
<feature type="region of interest" description="Disordered" evidence="10">
    <location>
        <begin position="1"/>
        <end position="99"/>
    </location>
</feature>
<dbReference type="InterPro" id="IPR024811">
    <property type="entry name" value="ASX/ASX-like"/>
</dbReference>
<feature type="region of interest" description="Disordered" evidence="10">
    <location>
        <begin position="253"/>
        <end position="284"/>
    </location>
</feature>
<keyword evidence="8" id="KW-0804">Transcription</keyword>
<feature type="compositionally biased region" description="Low complexity" evidence="10">
    <location>
        <begin position="59"/>
        <end position="76"/>
    </location>
</feature>
<keyword evidence="5" id="KW-0863">Zinc-finger</keyword>
<keyword evidence="9" id="KW-0539">Nucleus</keyword>
<keyword evidence="7" id="KW-0805">Transcription regulation</keyword>
<feature type="region of interest" description="Disordered" evidence="10">
    <location>
        <begin position="850"/>
        <end position="875"/>
    </location>
</feature>
<dbReference type="GO" id="GO:0008270">
    <property type="term" value="F:zinc ion binding"/>
    <property type="evidence" value="ECO:0007669"/>
    <property type="project" value="UniProtKB-KW"/>
</dbReference>
<name>A0A8S3ZZ62_9EUPU</name>
<feature type="region of interest" description="Disordered" evidence="10">
    <location>
        <begin position="504"/>
        <end position="533"/>
    </location>
</feature>
<proteinExistence type="inferred from homology"/>
<dbReference type="Pfam" id="PF13919">
    <property type="entry name" value="ASXH"/>
    <property type="match status" value="1"/>
</dbReference>
<evidence type="ECO:0000256" key="8">
    <source>
        <dbReference type="ARBA" id="ARBA00023163"/>
    </source>
</evidence>
<feature type="compositionally biased region" description="Pro residues" evidence="10">
    <location>
        <begin position="627"/>
        <end position="639"/>
    </location>
</feature>
<gene>
    <name evidence="12" type="ORF">CUNI_LOCUS19046</name>
</gene>
<keyword evidence="3" id="KW-0678">Repressor</keyword>
<dbReference type="AlphaFoldDB" id="A0A8S3ZZ62"/>
<feature type="compositionally biased region" description="Basic and acidic residues" evidence="10">
    <location>
        <begin position="31"/>
        <end position="40"/>
    </location>
</feature>
<comment type="subcellular location">
    <subcellularLocation>
        <location evidence="1">Nucleus</location>
    </subcellularLocation>
</comment>
<evidence type="ECO:0000313" key="12">
    <source>
        <dbReference type="EMBL" id="CAG5133488.1"/>
    </source>
</evidence>
<keyword evidence="13" id="KW-1185">Reference proteome</keyword>
<evidence type="ECO:0000256" key="5">
    <source>
        <dbReference type="ARBA" id="ARBA00022771"/>
    </source>
</evidence>
<dbReference type="InterPro" id="IPR028020">
    <property type="entry name" value="ASX_DEUBAD_dom"/>
</dbReference>
<sequence>MMDTSAVKETSVKTVLPSRRSVRQSLRNKKYKFDPSDLKPKPRTSSLTSAACKINGTISEDSSASKSSDSSLKSTSGPTNGLPSVAASNSVQKTGNKQRLTKVFTKTGIKFSMKPRKRSGKRSKSVAAQIEQTKEGCIDMTPDSILCKTNLKTLLNYNTFSRLTSAYQHKLVTLLPQCDQIPGQEAGDLRLSVTALSNEFFTKACGEWTERLSEGEFTADRQQRLKEENGQNQDKMDEWKAKHFEPVWGHSKILTDVPKATGPSSNRSSSENIPTAKTKPGLKSNMRVSSLIHKRALKHRGLRAGLDSSTPTARKLWKCGDEALSPPANHLSSDLASASPIPASASSLSESSPNSTSSLTSSSSSQDSAIAASREMLARQVEQLRSEDRTEILGVTPAKKRRVLESSAVEAGRPPQQMQAHARMLSQVRAETQVARSKTFSVSPTSTHKPTPSTASSAESPNSLQRITRTVTMTSTGIIIKTQGQTRTLAQIKAQTQAARAVTSSPAAVTQTPANQTMRSLLSTGPGSKTPGQTRTLAQIKAQTQARAPIQPQLLQSASADGASCCPHVPNILSASSSKLHSSSDQLGGLASDVNLRRSMQICQAELKKSLSKSGAVSGTSTGTNLTPPPLPPQTPPPLSQSQLSSASKILFSQSRTSPGPGQTVSAGHMTGTPPPQQHFIQPVSPAKPSSRSVTPTAVVISRGSVSPVATKILTFPGSVVCSSGHGFDGTNNKIIVVSSSVSPVRETSGTLLFLSSGSAIQGGSLKASALSSSQTSLIVASTSPAPSTSPGVSQVQRRYLTQEALRAFLNAPPRAASAPPNNTDTVVETQTTASIVRSASVGHHGVVLTQPPATTATSPASRSTPPTHKTFTVSLGDVPQSFSIETLNSTRASSPLQTPRAASPALHSAGGLLANNHIQVFSATSSPETASSPSAIPGSFSVHKVDLSSLPTSVSPNIQHAIPPLRFSSCPIIASSGSASHTISGKKFSTARIIHVSGPGKQLSSPLAQLSSPSKLGNVVTFHPLVTLSSSNSQQLSALRSPAMVSVQTSSSSSCEHHSGLPSDQGSGSSSSSCACSHKAMVVCKKCGAFCHNDCIGPSRLCVTCLITI</sequence>
<evidence type="ECO:0000256" key="1">
    <source>
        <dbReference type="ARBA" id="ARBA00004123"/>
    </source>
</evidence>
<dbReference type="PROSITE" id="PS51916">
    <property type="entry name" value="DEUBAD"/>
    <property type="match status" value="1"/>
</dbReference>
<dbReference type="GO" id="GO:0035517">
    <property type="term" value="C:PR-DUB complex"/>
    <property type="evidence" value="ECO:0007669"/>
    <property type="project" value="TreeGrafter"/>
</dbReference>
<feature type="region of interest" description="Disordered" evidence="10">
    <location>
        <begin position="611"/>
        <end position="692"/>
    </location>
</feature>
<protein>
    <recommendedName>
        <fullName evidence="11">DEUBAD domain-containing protein</fullName>
    </recommendedName>
</protein>
<dbReference type="InterPro" id="IPR044867">
    <property type="entry name" value="DEUBAD_dom"/>
</dbReference>
<dbReference type="GO" id="GO:0003677">
    <property type="term" value="F:DNA binding"/>
    <property type="evidence" value="ECO:0007669"/>
    <property type="project" value="InterPro"/>
</dbReference>
<reference evidence="12" key="1">
    <citation type="submission" date="2021-04" db="EMBL/GenBank/DDBJ databases">
        <authorList>
            <consortium name="Molecular Ecology Group"/>
        </authorList>
    </citation>
    <scope>NUCLEOTIDE SEQUENCE</scope>
</reference>
<feature type="compositionally biased region" description="Polar residues" evidence="10">
    <location>
        <begin position="647"/>
        <end position="666"/>
    </location>
</feature>
<evidence type="ECO:0000256" key="2">
    <source>
        <dbReference type="ARBA" id="ARBA00006391"/>
    </source>
</evidence>
<dbReference type="EMBL" id="CAJHNH020006257">
    <property type="protein sequence ID" value="CAG5133488.1"/>
    <property type="molecule type" value="Genomic_DNA"/>
</dbReference>
<feature type="region of interest" description="Disordered" evidence="10">
    <location>
        <begin position="436"/>
        <end position="464"/>
    </location>
</feature>
<dbReference type="PANTHER" id="PTHR13578">
    <property type="entry name" value="ADDITIONAL SEX COMBS LIKE PROTEIN ASXL"/>
    <property type="match status" value="1"/>
</dbReference>
<keyword evidence="6" id="KW-0862">Zinc</keyword>
<feature type="region of interest" description="Disordered" evidence="10">
    <location>
        <begin position="328"/>
        <end position="371"/>
    </location>
</feature>
<dbReference type="Proteomes" id="UP000678393">
    <property type="component" value="Unassembled WGS sequence"/>
</dbReference>
<dbReference type="GO" id="GO:0009887">
    <property type="term" value="P:animal organ morphogenesis"/>
    <property type="evidence" value="ECO:0007669"/>
    <property type="project" value="TreeGrafter"/>
</dbReference>
<dbReference type="GO" id="GO:0045944">
    <property type="term" value="P:positive regulation of transcription by RNA polymerase II"/>
    <property type="evidence" value="ECO:0007669"/>
    <property type="project" value="TreeGrafter"/>
</dbReference>
<evidence type="ECO:0000256" key="7">
    <source>
        <dbReference type="ARBA" id="ARBA00023015"/>
    </source>
</evidence>
<evidence type="ECO:0000256" key="3">
    <source>
        <dbReference type="ARBA" id="ARBA00022491"/>
    </source>
</evidence>